<keyword evidence="8 9" id="KW-0119">Carbohydrate metabolism</keyword>
<dbReference type="InterPro" id="IPR035090">
    <property type="entry name" value="Pyridoxal_P_attach_site"/>
</dbReference>
<dbReference type="Proteomes" id="UP000186817">
    <property type="component" value="Unassembled WGS sequence"/>
</dbReference>
<feature type="compositionally biased region" description="Polar residues" evidence="11">
    <location>
        <begin position="1390"/>
        <end position="1400"/>
    </location>
</feature>
<evidence type="ECO:0000256" key="11">
    <source>
        <dbReference type="SAM" id="MobiDB-lite"/>
    </source>
</evidence>
<feature type="region of interest" description="Disordered" evidence="11">
    <location>
        <begin position="1415"/>
        <end position="1442"/>
    </location>
</feature>
<name>A0A1Q9EZK4_SYMMI</name>
<dbReference type="GO" id="GO:0005737">
    <property type="term" value="C:cytoplasm"/>
    <property type="evidence" value="ECO:0007669"/>
    <property type="project" value="TreeGrafter"/>
</dbReference>
<dbReference type="FunFam" id="3.40.50.2000:FF:000807">
    <property type="entry name" value="Alpha-glucan phosphorylase 2, cytosolic"/>
    <property type="match status" value="1"/>
</dbReference>
<keyword evidence="6 9" id="KW-0808">Transferase</keyword>
<dbReference type="SUPFAM" id="SSF53756">
    <property type="entry name" value="UDP-Glycosyltransferase/glycogen phosphorylase"/>
    <property type="match status" value="1"/>
</dbReference>
<organism evidence="12 13">
    <name type="scientific">Symbiodinium microadriaticum</name>
    <name type="common">Dinoflagellate</name>
    <name type="synonym">Zooxanthella microadriatica</name>
    <dbReference type="NCBI Taxonomy" id="2951"/>
    <lineage>
        <taxon>Eukaryota</taxon>
        <taxon>Sar</taxon>
        <taxon>Alveolata</taxon>
        <taxon>Dinophyceae</taxon>
        <taxon>Suessiales</taxon>
        <taxon>Symbiodiniaceae</taxon>
        <taxon>Symbiodinium</taxon>
    </lineage>
</organism>
<dbReference type="Gene3D" id="3.40.50.2000">
    <property type="entry name" value="Glycogen Phosphorylase B"/>
    <property type="match status" value="2"/>
</dbReference>
<dbReference type="PROSITE" id="PS00102">
    <property type="entry name" value="PHOSPHORYLASE"/>
    <property type="match status" value="1"/>
</dbReference>
<dbReference type="CDD" id="cd04300">
    <property type="entry name" value="GT35_Glycogen_Phosphorylase"/>
    <property type="match status" value="1"/>
</dbReference>
<proteinExistence type="inferred from homology"/>
<dbReference type="PANTHER" id="PTHR11468">
    <property type="entry name" value="GLYCOGEN PHOSPHORYLASE"/>
    <property type="match status" value="1"/>
</dbReference>
<keyword evidence="5 9" id="KW-0328">Glycosyltransferase</keyword>
<feature type="coiled-coil region" evidence="10">
    <location>
        <begin position="1161"/>
        <end position="1238"/>
    </location>
</feature>
<dbReference type="OrthoDB" id="9215500at2759"/>
<evidence type="ECO:0000256" key="9">
    <source>
        <dbReference type="RuleBase" id="RU000587"/>
    </source>
</evidence>
<keyword evidence="4" id="KW-0021">Allosteric enzyme</keyword>
<feature type="compositionally biased region" description="Basic and acidic residues" evidence="11">
    <location>
        <begin position="1343"/>
        <end position="1352"/>
    </location>
</feature>
<dbReference type="EMBL" id="LSRX01000037">
    <property type="protein sequence ID" value="OLQ12851.1"/>
    <property type="molecule type" value="Genomic_DNA"/>
</dbReference>
<evidence type="ECO:0000256" key="4">
    <source>
        <dbReference type="ARBA" id="ARBA00022533"/>
    </source>
</evidence>
<evidence type="ECO:0000256" key="3">
    <source>
        <dbReference type="ARBA" id="ARBA00006047"/>
    </source>
</evidence>
<dbReference type="Pfam" id="PF00343">
    <property type="entry name" value="Phosphorylase"/>
    <property type="match status" value="1"/>
</dbReference>
<sequence length="1442" mass="162761">MTTAGVWDANQHGIDMKRKSSFSLLDHIKRPMDGADENPDQKEKMEKLWKLMDEYEPNDPESIQKSFARHLEYSLACTRFNFTMQDAYRAAGLVLRDRLLESLNDTNAYYRKMDVKRGYYLSAEYLIGRHMQNAIANLDLEQPFKEAFHALGMQLEDLFHEEVDPALGNGGLGRLAACFLDSMATLSLPCWGYGIRYSYGMFKQDIQNGRQVEMPDFWIGDGCPFEIPRPDITYPVRLYGEVQEGLNSKGEWCLNWVGGDIVQAMAYDNPIPGFDTYNTNNLRLWRACPSKEFDLDQYSAANFTDAVEARRKAEDLSAVLYPNDASYEGRELRLRQQYFFVSASLQDLLREFIKRPNYKWSELPEKVAVQMNDTHPTIAVAEFMRLLVDVMHVPWDEAWDLTTKCLNYTNHTVMPEALEKWPVEMMTRMLPRHVQIIGELNLRWINGLVAKYGDGPIIAALSIFEEGDVKKIRMGNLAIMGSNKVNGVAALHTEIIKKETFPDFYKYCCDTGVPDKIVNMTNGVTPRRWVHCANPALSAIFTKYLGSHEWLTDMTKLKGMLKFKEDPKLHSEWMEMKKTAKKKLAGFLKETLDLEIDQDALIDIQIKRIHEYKRQFMNCLYVIHRYQQLKKMSPSEREKVQKRVVLIGGKAASAYVNAKLIIKLINNVGKVINNDPDTGKLLKLAFVPNYRVSAAEVLIPASDISEHISTAGTEASGTSNMKFVMNGGLIVGTMDGANIEIREECGEDTMFIFGCLEHEVAGIAAKAKEGHYPIDSRLQAVFQAIRNGDFSKGEPEAHAEFCSLVDKLCNTHGAGTWDGDRYLVVHDFPSFVDAQAKVDATYADKAKWCKLSIQAASSMAKFSTDRTISEYADVIWGVKPAPRPMEMCEPVLASHMVKSQTSLWAQQAELPESDITEAADLQSRVEDTVHNLRDAMETRDLFEVAKGIDEMQAMEVEDDLLESSEAVLANLANRVDRAAAAKDLVDLEDALGAWFVRDTDAPDATGTAGSAHFQSILQAEKVRISLAKQVEEAEKRYKAQRWDALKSAMDRALNILNLHHSRPAYKELMGRGRAKWNNGWQQEQQGDWGWQSSSSARGYKGTGRRDYYPAQWREEADDGAYHFPSYEDVKPKNKTTTALREEDHMEVDAGAPMAGDYMKGIQRILNNYRKAEAKARKVESAKDDTDARWEAFRESLKESFMRERKRYHEKISKLKTDLEEHQQAKEEAIQELKTVLKKPSKLKKARADPGETDAMEDLAQLLASPAPKTGNIVDLLAEAIEAGEIAAADGRSKLLEVIETHRRKTAPTTPPRRARTYTETTPPSNKHLESGGGAPGGDEGDGREELHPESLSRDPYMQSPSSTGVRPSPTRGTSRPRLKSSRTPVKFQSRKPSQPTTTRACTRKLEEKRQAALLEEVQDSDEEDMIGHLNPGGMEVTETIVE</sequence>
<dbReference type="GO" id="GO:0030170">
    <property type="term" value="F:pyridoxal phosphate binding"/>
    <property type="evidence" value="ECO:0007669"/>
    <property type="project" value="InterPro"/>
</dbReference>
<evidence type="ECO:0000256" key="5">
    <source>
        <dbReference type="ARBA" id="ARBA00022676"/>
    </source>
</evidence>
<evidence type="ECO:0000313" key="12">
    <source>
        <dbReference type="EMBL" id="OLQ12851.1"/>
    </source>
</evidence>
<keyword evidence="7 9" id="KW-0663">Pyridoxal phosphate</keyword>
<evidence type="ECO:0000256" key="2">
    <source>
        <dbReference type="ARBA" id="ARBA00001933"/>
    </source>
</evidence>
<reference evidence="12 13" key="1">
    <citation type="submission" date="2016-02" db="EMBL/GenBank/DDBJ databases">
        <title>Genome analysis of coral dinoflagellate symbionts highlights evolutionary adaptations to a symbiotic lifestyle.</title>
        <authorList>
            <person name="Aranda M."/>
            <person name="Li Y."/>
            <person name="Liew Y.J."/>
            <person name="Baumgarten S."/>
            <person name="Simakov O."/>
            <person name="Wilson M."/>
            <person name="Piel J."/>
            <person name="Ashoor H."/>
            <person name="Bougouffa S."/>
            <person name="Bajic V.B."/>
            <person name="Ryu T."/>
            <person name="Ravasi T."/>
            <person name="Bayer T."/>
            <person name="Micklem G."/>
            <person name="Kim H."/>
            <person name="Bhak J."/>
            <person name="Lajeunesse T.C."/>
            <person name="Voolstra C.R."/>
        </authorList>
    </citation>
    <scope>NUCLEOTIDE SEQUENCE [LARGE SCALE GENOMIC DNA]</scope>
    <source>
        <strain evidence="12 13">CCMP2467</strain>
    </source>
</reference>
<dbReference type="EC" id="2.4.1.1" evidence="9"/>
<evidence type="ECO:0000256" key="1">
    <source>
        <dbReference type="ARBA" id="ARBA00001275"/>
    </source>
</evidence>
<protein>
    <recommendedName>
        <fullName evidence="9">Alpha-1,4 glucan phosphorylase</fullName>
        <ecNumber evidence="9">2.4.1.1</ecNumber>
    </recommendedName>
</protein>
<dbReference type="PANTHER" id="PTHR11468:SF3">
    <property type="entry name" value="GLYCOGEN PHOSPHORYLASE, LIVER FORM"/>
    <property type="match status" value="1"/>
</dbReference>
<comment type="function">
    <text evidence="9">Allosteric enzyme that catalyzes the rate-limiting step in glycogen catabolism, the phosphorolytic cleavage of glycogen to produce glucose-1-phosphate, and plays a central role in maintaining cellular and organismal glucose homeostasis.</text>
</comment>
<comment type="caution">
    <text evidence="12">The sequence shown here is derived from an EMBL/GenBank/DDBJ whole genome shotgun (WGS) entry which is preliminary data.</text>
</comment>
<dbReference type="NCBIfam" id="TIGR02093">
    <property type="entry name" value="P_ylase"/>
    <property type="match status" value="1"/>
</dbReference>
<dbReference type="FunFam" id="3.40.50.2000:FF:000003">
    <property type="entry name" value="Alpha-1,4 glucan phosphorylase"/>
    <property type="match status" value="1"/>
</dbReference>
<dbReference type="GO" id="GO:0008184">
    <property type="term" value="F:glycogen phosphorylase activity"/>
    <property type="evidence" value="ECO:0007669"/>
    <property type="project" value="InterPro"/>
</dbReference>
<dbReference type="GO" id="GO:0005980">
    <property type="term" value="P:glycogen catabolic process"/>
    <property type="evidence" value="ECO:0007669"/>
    <property type="project" value="TreeGrafter"/>
</dbReference>
<evidence type="ECO:0000256" key="10">
    <source>
        <dbReference type="SAM" id="Coils"/>
    </source>
</evidence>
<evidence type="ECO:0000256" key="6">
    <source>
        <dbReference type="ARBA" id="ARBA00022679"/>
    </source>
</evidence>
<keyword evidence="10" id="KW-0175">Coiled coil</keyword>
<comment type="catalytic activity">
    <reaction evidence="1 9">
        <text>[(1-&gt;4)-alpha-D-glucosyl](n) + phosphate = [(1-&gt;4)-alpha-D-glucosyl](n-1) + alpha-D-glucose 1-phosphate</text>
        <dbReference type="Rhea" id="RHEA:41732"/>
        <dbReference type="Rhea" id="RHEA-COMP:9584"/>
        <dbReference type="Rhea" id="RHEA-COMP:9586"/>
        <dbReference type="ChEBI" id="CHEBI:15444"/>
        <dbReference type="ChEBI" id="CHEBI:43474"/>
        <dbReference type="ChEBI" id="CHEBI:58601"/>
        <dbReference type="EC" id="2.4.1.1"/>
    </reaction>
</comment>
<gene>
    <name evidence="12" type="primary">glpV</name>
    <name evidence="12" type="ORF">AK812_SmicGene3201</name>
</gene>
<evidence type="ECO:0000256" key="8">
    <source>
        <dbReference type="ARBA" id="ARBA00023277"/>
    </source>
</evidence>
<comment type="cofactor">
    <cofactor evidence="2 9">
        <name>pyridoxal 5'-phosphate</name>
        <dbReference type="ChEBI" id="CHEBI:597326"/>
    </cofactor>
</comment>
<dbReference type="InterPro" id="IPR011833">
    <property type="entry name" value="Glycg_phsphrylas"/>
</dbReference>
<comment type="similarity">
    <text evidence="3 9">Belongs to the glycogen phosphorylase family.</text>
</comment>
<dbReference type="InterPro" id="IPR000811">
    <property type="entry name" value="Glyco_trans_35"/>
</dbReference>
<feature type="compositionally biased region" description="Low complexity" evidence="11">
    <location>
        <begin position="1082"/>
        <end position="1095"/>
    </location>
</feature>
<evidence type="ECO:0000313" key="13">
    <source>
        <dbReference type="Proteomes" id="UP000186817"/>
    </source>
</evidence>
<feature type="region of interest" description="Disordered" evidence="11">
    <location>
        <begin position="1082"/>
        <end position="1102"/>
    </location>
</feature>
<evidence type="ECO:0000256" key="7">
    <source>
        <dbReference type="ARBA" id="ARBA00022898"/>
    </source>
</evidence>
<feature type="region of interest" description="Disordered" evidence="11">
    <location>
        <begin position="1298"/>
        <end position="1402"/>
    </location>
</feature>
<keyword evidence="13" id="KW-1185">Reference proteome</keyword>
<accession>A0A1Q9EZK4</accession>